<dbReference type="AlphaFoldDB" id="A0A382WNN4"/>
<protein>
    <submittedName>
        <fullName evidence="1">Uncharacterized protein</fullName>
    </submittedName>
</protein>
<reference evidence="1" key="1">
    <citation type="submission" date="2018-05" db="EMBL/GenBank/DDBJ databases">
        <authorList>
            <person name="Lanie J.A."/>
            <person name="Ng W.-L."/>
            <person name="Kazmierczak K.M."/>
            <person name="Andrzejewski T.M."/>
            <person name="Davidsen T.M."/>
            <person name="Wayne K.J."/>
            <person name="Tettelin H."/>
            <person name="Glass J.I."/>
            <person name="Rusch D."/>
            <person name="Podicherti R."/>
            <person name="Tsui H.-C.T."/>
            <person name="Winkler M.E."/>
        </authorList>
    </citation>
    <scope>NUCLEOTIDE SEQUENCE</scope>
</reference>
<evidence type="ECO:0000313" key="1">
    <source>
        <dbReference type="EMBL" id="SVD60210.1"/>
    </source>
</evidence>
<name>A0A382WNN4_9ZZZZ</name>
<feature type="non-terminal residue" evidence="1">
    <location>
        <position position="59"/>
    </location>
</feature>
<organism evidence="1">
    <name type="scientific">marine metagenome</name>
    <dbReference type="NCBI Taxonomy" id="408172"/>
    <lineage>
        <taxon>unclassified sequences</taxon>
        <taxon>metagenomes</taxon>
        <taxon>ecological metagenomes</taxon>
    </lineage>
</organism>
<proteinExistence type="predicted"/>
<gene>
    <name evidence="1" type="ORF">METZ01_LOCUS413064</name>
</gene>
<dbReference type="EMBL" id="UINC01161173">
    <property type="protein sequence ID" value="SVD60210.1"/>
    <property type="molecule type" value="Genomic_DNA"/>
</dbReference>
<accession>A0A382WNN4</accession>
<sequence>VVESTGLENRRTLIAYLGFKSLSLRHIRKAAESSAAFFISALPFFSYQCTEHYRFQISA</sequence>
<feature type="non-terminal residue" evidence="1">
    <location>
        <position position="1"/>
    </location>
</feature>